<dbReference type="Proteomes" id="UP000292235">
    <property type="component" value="Chromosome"/>
</dbReference>
<dbReference type="InterPro" id="IPR002525">
    <property type="entry name" value="Transp_IS110-like_N"/>
</dbReference>
<reference evidence="3 4" key="1">
    <citation type="submission" date="2019-02" db="EMBL/GenBank/DDBJ databases">
        <authorList>
            <person name="Khodamoradi S."/>
            <person name="Hahnke R.L."/>
            <person name="Kaempfer P."/>
            <person name="Schumann P."/>
            <person name="Rohde M."/>
            <person name="Steinert M."/>
            <person name="Luzhetskyy A."/>
            <person name="Wink J."/>
            <person name="Ruckert C."/>
        </authorList>
    </citation>
    <scope>NUCLEOTIDE SEQUENCE [LARGE SCALE GENOMIC DNA]</scope>
    <source>
        <strain evidence="3 4">M2</strain>
    </source>
</reference>
<accession>A0A4P6PZW6</accession>
<dbReference type="GO" id="GO:0006313">
    <property type="term" value="P:DNA transposition"/>
    <property type="evidence" value="ECO:0007669"/>
    <property type="project" value="InterPro"/>
</dbReference>
<evidence type="ECO:0000259" key="2">
    <source>
        <dbReference type="Pfam" id="PF02371"/>
    </source>
</evidence>
<feature type="domain" description="Transposase IS116/IS110/IS902 C-terminal" evidence="2">
    <location>
        <begin position="239"/>
        <end position="318"/>
    </location>
</feature>
<dbReference type="Pfam" id="PF01548">
    <property type="entry name" value="DEDD_Tnp_IS110"/>
    <property type="match status" value="1"/>
</dbReference>
<keyword evidence="4" id="KW-1185">Reference proteome</keyword>
<feature type="domain" description="Transposase IS110-like N-terminal" evidence="1">
    <location>
        <begin position="11"/>
        <end position="158"/>
    </location>
</feature>
<organism evidence="3 4">
    <name type="scientific">Streptomonospora litoralis</name>
    <dbReference type="NCBI Taxonomy" id="2498135"/>
    <lineage>
        <taxon>Bacteria</taxon>
        <taxon>Bacillati</taxon>
        <taxon>Actinomycetota</taxon>
        <taxon>Actinomycetes</taxon>
        <taxon>Streptosporangiales</taxon>
        <taxon>Nocardiopsidaceae</taxon>
        <taxon>Streptomonospora</taxon>
    </lineage>
</organism>
<gene>
    <name evidence="3" type="ORF">EKD16_10110</name>
</gene>
<dbReference type="Pfam" id="PF02371">
    <property type="entry name" value="Transposase_20"/>
    <property type="match status" value="1"/>
</dbReference>
<dbReference type="RefSeq" id="WP_242677319.1">
    <property type="nucleotide sequence ID" value="NZ_CP036455.1"/>
</dbReference>
<evidence type="ECO:0000313" key="4">
    <source>
        <dbReference type="Proteomes" id="UP000292235"/>
    </source>
</evidence>
<dbReference type="KEGG" id="strr:EKD16_10110"/>
<evidence type="ECO:0000259" key="1">
    <source>
        <dbReference type="Pfam" id="PF01548"/>
    </source>
</evidence>
<dbReference type="InterPro" id="IPR047650">
    <property type="entry name" value="Transpos_IS110"/>
</dbReference>
<protein>
    <submittedName>
        <fullName evidence="3">Transposase</fullName>
    </submittedName>
</protein>
<dbReference type="NCBIfam" id="NF033542">
    <property type="entry name" value="transpos_IS110"/>
    <property type="match status" value="1"/>
</dbReference>
<dbReference type="PANTHER" id="PTHR33055:SF16">
    <property type="entry name" value="TRANSPOSASE FOR INSERTION SEQUENCE ELEMENT IS1547"/>
    <property type="match status" value="1"/>
</dbReference>
<sequence>MMDPRPGDVIAGVDTHTDTHHCAIIDHLGRPLADREFPTTATGYDDLAAWTATHGHPIAVAMEGTGSYGAELTRRLTAAGHTALEVNRPDRSARRRHGKSDPLDAYAAARAALADHARAAPKDRTGTAGALRPLHHLRTMPVGQRTQTINQIHALITTTGQDLRALLRGLSTTRLIRACADLEPHAADPAELADPDAAARYSLAALARHYQDLTRRITEIARHIDHLTATAAPGLRALVCVGPQSAAQLMLTTGDNPDRITGEAAFAHLCGTAPVPASSGRRDRHRLNRGGDRAANKVLHQIVIARMRHDGDTRAYVQRRLKQGLTKKDIIRCLKRYVARQVYKALTRTGHQRRHLYPSRLTNRSIDGGSGAGPVVVGSGARRWRLRRGRRSAAAGRSARLGPSIANLWSQESTSRGHKFTIIAGWTGIPDIPAPVGRRGVAVLWPGPRRLDGRAVWRGRGCSRGSGVRRIGGRGRRHVARCARARPRGVAPPDGVGFWGSMPVLRAASAGAAATRRTKS</sequence>
<dbReference type="AlphaFoldDB" id="A0A4P6PZW6"/>
<proteinExistence type="predicted"/>
<dbReference type="GO" id="GO:0004803">
    <property type="term" value="F:transposase activity"/>
    <property type="evidence" value="ECO:0007669"/>
    <property type="project" value="InterPro"/>
</dbReference>
<dbReference type="GO" id="GO:0003677">
    <property type="term" value="F:DNA binding"/>
    <property type="evidence" value="ECO:0007669"/>
    <property type="project" value="InterPro"/>
</dbReference>
<dbReference type="InterPro" id="IPR003346">
    <property type="entry name" value="Transposase_20"/>
</dbReference>
<dbReference type="PANTHER" id="PTHR33055">
    <property type="entry name" value="TRANSPOSASE FOR INSERTION SEQUENCE ELEMENT IS1111A"/>
    <property type="match status" value="1"/>
</dbReference>
<evidence type="ECO:0000313" key="3">
    <source>
        <dbReference type="EMBL" id="QBI53808.1"/>
    </source>
</evidence>
<name>A0A4P6PZW6_9ACTN</name>
<dbReference type="EMBL" id="CP036455">
    <property type="protein sequence ID" value="QBI53808.1"/>
    <property type="molecule type" value="Genomic_DNA"/>
</dbReference>